<organism evidence="2 3">
    <name type="scientific">Monodon monoceros</name>
    <name type="common">Narwhal</name>
    <name type="synonym">Ceratodon monodon</name>
    <dbReference type="NCBI Taxonomy" id="40151"/>
    <lineage>
        <taxon>Eukaryota</taxon>
        <taxon>Metazoa</taxon>
        <taxon>Chordata</taxon>
        <taxon>Craniata</taxon>
        <taxon>Vertebrata</taxon>
        <taxon>Euteleostomi</taxon>
        <taxon>Mammalia</taxon>
        <taxon>Eutheria</taxon>
        <taxon>Laurasiatheria</taxon>
        <taxon>Artiodactyla</taxon>
        <taxon>Whippomorpha</taxon>
        <taxon>Cetacea</taxon>
        <taxon>Odontoceti</taxon>
        <taxon>Monodontidae</taxon>
        <taxon>Monodon</taxon>
    </lineage>
</organism>
<protein>
    <submittedName>
        <fullName evidence="2">Uncharacterized protein</fullName>
    </submittedName>
</protein>
<feature type="compositionally biased region" description="Basic and acidic residues" evidence="1">
    <location>
        <begin position="451"/>
        <end position="473"/>
    </location>
</feature>
<evidence type="ECO:0000313" key="3">
    <source>
        <dbReference type="Proteomes" id="UP000308365"/>
    </source>
</evidence>
<sequence>NYAENSEAIVGWKRFRMEDVWLPQSSCEKKLVTATLSCYLYALQEEMQVLWTEGVVESEELEATKKCRPHLEKKKETNDRKTRSTTIYCILCYALNMIYRTTEILLLYKTKASWHEFSVDSPDVETGADRDSDGGGGATVAAEATAARRAALAPAGTQYQLNTYDKTRTAKTTQQLMDMMLQKHFEVFQSKKADIMFGEIVAQSPLLPKITNGALGVILRVAYRRKRTAQAATSLGSSLAKAKLIQDTKRGIMKALKGTGRKRRAPALGSSGSQISALAVLTAKPVRTKFPAHSVMSSLILRGSWYRMGILAKFHLNKDATRVDRAHRRVLQITVTTGEMIHFKKQGIYVLLTPIALFFIFKAWKASCGFEIQLLVDEEEEDNQKNKKDPNCRQEADGFRRDWQENTKEKIASRLSRVEIAAGIIVETFGGKGYKASGMCGEAKGKEETCHAASERGGRRVVDKKHPPEDGPELHTPPEVGEVLEAYAVHLLEAAEQRLATYHVLVKQLTSIQKFPHTQIADGHLIKLTMLMDYLYIFRNSCIVQNFEDNECPRYGNQPIRRRSAEAQLGRAAELTCSSVCRCGGKRKEMGSLKNGAKYLHLDGYGVVPFNSLVISLDLYVEQISAVCDPKAMFRVLFIHAGINCHKANAPFRDSKPVGIGLTVHSKGHSQEFPIVQEAHLHQILLGKQATVQSCFGSCWSLPDSGWMLLEREVLCDSVLMVLTLKGDIPRIL</sequence>
<accession>A0A4U1ESE3</accession>
<dbReference type="EMBL" id="RWIC01000858">
    <property type="protein sequence ID" value="TKC39561.1"/>
    <property type="molecule type" value="Genomic_DNA"/>
</dbReference>
<evidence type="ECO:0000313" key="2">
    <source>
        <dbReference type="EMBL" id="TKC39561.1"/>
    </source>
</evidence>
<proteinExistence type="predicted"/>
<dbReference type="AlphaFoldDB" id="A0A4U1ESE3"/>
<feature type="compositionally biased region" description="Basic and acidic residues" evidence="1">
    <location>
        <begin position="383"/>
        <end position="399"/>
    </location>
</feature>
<gene>
    <name evidence="2" type="ORF">EI555_008800</name>
</gene>
<feature type="region of interest" description="Disordered" evidence="1">
    <location>
        <begin position="451"/>
        <end position="477"/>
    </location>
</feature>
<evidence type="ECO:0000256" key="1">
    <source>
        <dbReference type="SAM" id="MobiDB-lite"/>
    </source>
</evidence>
<dbReference type="Proteomes" id="UP000308365">
    <property type="component" value="Unassembled WGS sequence"/>
</dbReference>
<name>A0A4U1ESE3_MONMO</name>
<comment type="caution">
    <text evidence="2">The sequence shown here is derived from an EMBL/GenBank/DDBJ whole genome shotgun (WGS) entry which is preliminary data.</text>
</comment>
<feature type="non-terminal residue" evidence="2">
    <location>
        <position position="1"/>
    </location>
</feature>
<feature type="region of interest" description="Disordered" evidence="1">
    <location>
        <begin position="379"/>
        <end position="399"/>
    </location>
</feature>
<reference evidence="3" key="1">
    <citation type="journal article" date="2019" name="IScience">
        <title>Narwhal Genome Reveals Long-Term Low Genetic Diversity despite Current Large Abundance Size.</title>
        <authorList>
            <person name="Westbury M.V."/>
            <person name="Petersen B."/>
            <person name="Garde E."/>
            <person name="Heide-Jorgensen M.P."/>
            <person name="Lorenzen E.D."/>
        </authorList>
    </citation>
    <scope>NUCLEOTIDE SEQUENCE [LARGE SCALE GENOMIC DNA]</scope>
</reference>